<keyword evidence="2" id="KW-0812">Transmembrane</keyword>
<feature type="compositionally biased region" description="Low complexity" evidence="1">
    <location>
        <begin position="32"/>
        <end position="43"/>
    </location>
</feature>
<feature type="compositionally biased region" description="Pro residues" evidence="1">
    <location>
        <begin position="16"/>
        <end position="31"/>
    </location>
</feature>
<evidence type="ECO:0008006" key="5">
    <source>
        <dbReference type="Google" id="ProtNLM"/>
    </source>
</evidence>
<gene>
    <name evidence="3" type="ORF">KL859_29200</name>
</gene>
<dbReference type="RefSeq" id="WP_083631733.1">
    <property type="nucleotide sequence ID" value="NZ_JAHBOK010000004.1"/>
</dbReference>
<feature type="transmembrane region" description="Helical" evidence="2">
    <location>
        <begin position="68"/>
        <end position="96"/>
    </location>
</feature>
<name>A0ABS6HZM3_MYCGD</name>
<accession>A0ABS6HZM3</accession>
<dbReference type="SUPFAM" id="SSF81995">
    <property type="entry name" value="beta-sandwich domain of Sec23/24"/>
    <property type="match status" value="1"/>
</dbReference>
<evidence type="ECO:0000256" key="1">
    <source>
        <dbReference type="SAM" id="MobiDB-lite"/>
    </source>
</evidence>
<dbReference type="EMBL" id="JAHBOM010000032">
    <property type="protein sequence ID" value="MBU8826942.1"/>
    <property type="molecule type" value="Genomic_DNA"/>
</dbReference>
<evidence type="ECO:0000313" key="3">
    <source>
        <dbReference type="EMBL" id="MBU8826942.1"/>
    </source>
</evidence>
<comment type="caution">
    <text evidence="3">The sequence shown here is derived from an EMBL/GenBank/DDBJ whole genome shotgun (WGS) entry which is preliminary data.</text>
</comment>
<keyword evidence="2" id="KW-0472">Membrane</keyword>
<sequence>MNSPYGPYGHGFPGQQPGPPQAPGYPPPQFNYPPQQGYPQQGYPPQAGYPGGYPYQSPQSPKPSGATAIVAIVLAGLGGVANFFGGLVMAFALAAIRADATTSSSSAVSDGAWTPLVMVTMLNVVCGVLLLTGTVMLLLRKMVGRWLVVTGCAVTMLSTVVSFTLVPSNIGEYEYDRGAGPDAVGLVFAIATVVLVLLPSTAAWIQAKRNPPAPQYYPPYHPPYQR</sequence>
<feature type="transmembrane region" description="Helical" evidence="2">
    <location>
        <begin position="186"/>
        <end position="205"/>
    </location>
</feature>
<organism evidence="3 4">
    <name type="scientific">Mycolicibacterium goodii</name>
    <name type="common">Mycobacterium goodii</name>
    <dbReference type="NCBI Taxonomy" id="134601"/>
    <lineage>
        <taxon>Bacteria</taxon>
        <taxon>Bacillati</taxon>
        <taxon>Actinomycetota</taxon>
        <taxon>Actinomycetes</taxon>
        <taxon>Mycobacteriales</taxon>
        <taxon>Mycobacteriaceae</taxon>
        <taxon>Mycolicibacterium</taxon>
    </lineage>
</organism>
<protein>
    <recommendedName>
        <fullName evidence="5">Transmembrane protein</fullName>
    </recommendedName>
</protein>
<feature type="transmembrane region" description="Helical" evidence="2">
    <location>
        <begin position="146"/>
        <end position="166"/>
    </location>
</feature>
<evidence type="ECO:0000256" key="2">
    <source>
        <dbReference type="SAM" id="Phobius"/>
    </source>
</evidence>
<feature type="transmembrane region" description="Helical" evidence="2">
    <location>
        <begin position="116"/>
        <end position="139"/>
    </location>
</feature>
<feature type="region of interest" description="Disordered" evidence="1">
    <location>
        <begin position="1"/>
        <end position="43"/>
    </location>
</feature>
<keyword evidence="2" id="KW-1133">Transmembrane helix</keyword>
<keyword evidence="4" id="KW-1185">Reference proteome</keyword>
<reference evidence="3 4" key="1">
    <citation type="submission" date="2021-05" db="EMBL/GenBank/DDBJ databases">
        <title>Draft Genome Sequences of Clinical Respiratory Isolates of Mycobacterium goodii Recovered in Ireland.</title>
        <authorList>
            <person name="Flanagan P.R."/>
            <person name="Mok S."/>
            <person name="Roycroft E."/>
            <person name="Rogers T.R."/>
            <person name="Fitzgibbon M."/>
        </authorList>
    </citation>
    <scope>NUCLEOTIDE SEQUENCE [LARGE SCALE GENOMIC DNA]</scope>
    <source>
        <strain evidence="3 4">14IE55</strain>
    </source>
</reference>
<dbReference type="Proteomes" id="UP000696413">
    <property type="component" value="Unassembled WGS sequence"/>
</dbReference>
<proteinExistence type="predicted"/>
<evidence type="ECO:0000313" key="4">
    <source>
        <dbReference type="Proteomes" id="UP000696413"/>
    </source>
</evidence>